<accession>A0A2P6V6V8</accession>
<name>A0A2P6V6V8_9CHLO</name>
<dbReference type="EMBL" id="LHPF02000024">
    <property type="protein sequence ID" value="PSC69820.1"/>
    <property type="molecule type" value="Genomic_DNA"/>
</dbReference>
<evidence type="ECO:0000256" key="2">
    <source>
        <dbReference type="ARBA" id="ARBA00023043"/>
    </source>
</evidence>
<protein>
    <submittedName>
        <fullName evidence="6">Serine threonine-phosphatase 6 regulatory ankyrin repeat subunit B-like</fullName>
    </submittedName>
</protein>
<dbReference type="PROSITE" id="PS50297">
    <property type="entry name" value="ANK_REP_REGION"/>
    <property type="match status" value="2"/>
</dbReference>
<feature type="repeat" description="ANK" evidence="3">
    <location>
        <begin position="376"/>
        <end position="408"/>
    </location>
</feature>
<feature type="domain" description="Ribosomal RNA large subunit methyltransferase K/L-like methyltransferase" evidence="5">
    <location>
        <begin position="44"/>
        <end position="164"/>
    </location>
</feature>
<feature type="region of interest" description="Disordered" evidence="4">
    <location>
        <begin position="470"/>
        <end position="493"/>
    </location>
</feature>
<keyword evidence="2 3" id="KW-0040">ANK repeat</keyword>
<dbReference type="InterPro" id="IPR000241">
    <property type="entry name" value="RlmKL-like_Mtase"/>
</dbReference>
<dbReference type="STRING" id="554055.A0A2P6V6V8"/>
<dbReference type="InterPro" id="IPR002110">
    <property type="entry name" value="Ankyrin_rpt"/>
</dbReference>
<dbReference type="Pfam" id="PF01170">
    <property type="entry name" value="UPF0020"/>
    <property type="match status" value="1"/>
</dbReference>
<comment type="caution">
    <text evidence="6">The sequence shown here is derived from an EMBL/GenBank/DDBJ whole genome shotgun (WGS) entry which is preliminary data.</text>
</comment>
<organism evidence="6 7">
    <name type="scientific">Micractinium conductrix</name>
    <dbReference type="NCBI Taxonomy" id="554055"/>
    <lineage>
        <taxon>Eukaryota</taxon>
        <taxon>Viridiplantae</taxon>
        <taxon>Chlorophyta</taxon>
        <taxon>core chlorophytes</taxon>
        <taxon>Trebouxiophyceae</taxon>
        <taxon>Chlorellales</taxon>
        <taxon>Chlorellaceae</taxon>
        <taxon>Chlorella clade</taxon>
        <taxon>Micractinium</taxon>
    </lineage>
</organism>
<dbReference type="InterPro" id="IPR029063">
    <property type="entry name" value="SAM-dependent_MTases_sf"/>
</dbReference>
<dbReference type="OrthoDB" id="566830at2759"/>
<gene>
    <name evidence="6" type="ORF">C2E20_6697</name>
</gene>
<dbReference type="SUPFAM" id="SSF48403">
    <property type="entry name" value="Ankyrin repeat"/>
    <property type="match status" value="1"/>
</dbReference>
<feature type="repeat" description="ANK" evidence="3">
    <location>
        <begin position="410"/>
        <end position="442"/>
    </location>
</feature>
<dbReference type="Gene3D" id="1.25.40.20">
    <property type="entry name" value="Ankyrin repeat-containing domain"/>
    <property type="match status" value="2"/>
</dbReference>
<dbReference type="SMART" id="SM00248">
    <property type="entry name" value="ANK"/>
    <property type="match status" value="6"/>
</dbReference>
<dbReference type="Proteomes" id="UP000239649">
    <property type="component" value="Unassembled WGS sequence"/>
</dbReference>
<evidence type="ECO:0000256" key="3">
    <source>
        <dbReference type="PROSITE-ProRule" id="PRU00023"/>
    </source>
</evidence>
<proteinExistence type="predicted"/>
<dbReference type="GO" id="GO:0043527">
    <property type="term" value="C:tRNA methyltransferase complex"/>
    <property type="evidence" value="ECO:0007669"/>
    <property type="project" value="UniProtKB-ARBA"/>
</dbReference>
<dbReference type="InterPro" id="IPR036770">
    <property type="entry name" value="Ankyrin_rpt-contain_sf"/>
</dbReference>
<evidence type="ECO:0000313" key="7">
    <source>
        <dbReference type="Proteomes" id="UP000239649"/>
    </source>
</evidence>
<evidence type="ECO:0000313" key="6">
    <source>
        <dbReference type="EMBL" id="PSC69820.1"/>
    </source>
</evidence>
<keyword evidence="1" id="KW-0677">Repeat</keyword>
<dbReference type="Pfam" id="PF00023">
    <property type="entry name" value="Ank"/>
    <property type="match status" value="2"/>
</dbReference>
<sequence length="609" mass="62136">MASAADQPTQAGTDPQLEYLLGLELAAGAPPPAAATATALRRLAPTAMQPELAAASASLAGVRPGDTVLDPFCGSGSLLAAALQRGAAVAMGSDIDDAHFSASCSTGGSSINDDDSSSSVWSGLGGRAAFLRADAAALQGMLPRGGVDAILTDLPYGYRTAAEVSSSNGTDGSVRASSAGAAAVTAPAEEDWEALLVVLLRLAAHALVPGGRLLTWLPRRSGRKEGEEQQQQQLAAAGEALGLRLLHFLTESRQSGYPRAVALFQRRGEASSGASSSDRQATLLAAVQAAAADGVPAYLPPPGSDLWRALRQAAPLAEAAAATAAAVRQRGTSYKQVRGAASGAAIDVWRAAWLGDVAAIREYAAAGGDVSARDRQGQTPLQFAAGYGKEAAVQALLELGADPAAAADASATAALHRASARAHLGVLRHLLAAGADAGQRSAAGQTPLMYASQFGHEGAVAMLLEHLAGQGPTEEQQPLQQQQRRPQPTSADSLRRHLALCDAAGLTALHLAAQWGMAGVAEQLLAAGADPNQRSTCERQLTPAHLAARWGHPAVLAALRSQGADLKACCAGRGWTPLQEAEEWRRPEAAALLRGDSGAVPLAVTVCPV</sequence>
<dbReference type="PANTHER" id="PTHR24171">
    <property type="entry name" value="ANKYRIN REPEAT DOMAIN-CONTAINING PROTEIN 39-RELATED"/>
    <property type="match status" value="1"/>
</dbReference>
<feature type="compositionally biased region" description="Low complexity" evidence="4">
    <location>
        <begin position="470"/>
        <end position="489"/>
    </location>
</feature>
<reference evidence="6 7" key="1">
    <citation type="journal article" date="2018" name="Plant J.">
        <title>Genome sequences of Chlorella sorokiniana UTEX 1602 and Micractinium conductrix SAG 241.80: implications to maltose excretion by a green alga.</title>
        <authorList>
            <person name="Arriola M.B."/>
            <person name="Velmurugan N."/>
            <person name="Zhang Y."/>
            <person name="Plunkett M.H."/>
            <person name="Hondzo H."/>
            <person name="Barney B.M."/>
        </authorList>
    </citation>
    <scope>NUCLEOTIDE SEQUENCE [LARGE SCALE GENOMIC DNA]</scope>
    <source>
        <strain evidence="6 7">SAG 241.80</strain>
    </source>
</reference>
<dbReference type="PROSITE" id="PS50088">
    <property type="entry name" value="ANK_REPEAT"/>
    <property type="match status" value="3"/>
</dbReference>
<evidence type="ECO:0000256" key="4">
    <source>
        <dbReference type="SAM" id="MobiDB-lite"/>
    </source>
</evidence>
<evidence type="ECO:0000259" key="5">
    <source>
        <dbReference type="Pfam" id="PF01170"/>
    </source>
</evidence>
<keyword evidence="7" id="KW-1185">Reference proteome</keyword>
<dbReference type="Pfam" id="PF12796">
    <property type="entry name" value="Ank_2"/>
    <property type="match status" value="1"/>
</dbReference>
<dbReference type="Gene3D" id="3.40.50.150">
    <property type="entry name" value="Vaccinia Virus protein VP39"/>
    <property type="match status" value="1"/>
</dbReference>
<feature type="repeat" description="ANK" evidence="3">
    <location>
        <begin position="504"/>
        <end position="536"/>
    </location>
</feature>
<dbReference type="SUPFAM" id="SSF53335">
    <property type="entry name" value="S-adenosyl-L-methionine-dependent methyltransferases"/>
    <property type="match status" value="1"/>
</dbReference>
<evidence type="ECO:0000256" key="1">
    <source>
        <dbReference type="ARBA" id="ARBA00022737"/>
    </source>
</evidence>
<dbReference type="AlphaFoldDB" id="A0A2P6V6V8"/>